<evidence type="ECO:0000256" key="9">
    <source>
        <dbReference type="SAM" id="Phobius"/>
    </source>
</evidence>
<dbReference type="GO" id="GO:0015031">
    <property type="term" value="P:protein transport"/>
    <property type="evidence" value="ECO:0007669"/>
    <property type="project" value="UniProtKB-KW"/>
</dbReference>
<gene>
    <name evidence="10" type="ORF">DC20_06965</name>
</gene>
<evidence type="ECO:0000313" key="10">
    <source>
        <dbReference type="EMBL" id="ALI98755.1"/>
    </source>
</evidence>
<evidence type="ECO:0000256" key="2">
    <source>
        <dbReference type="ARBA" id="ARBA00005811"/>
    </source>
</evidence>
<comment type="similarity">
    <text evidence="2 7">Belongs to the ExbD/TolR family.</text>
</comment>
<dbReference type="GO" id="GO:0022857">
    <property type="term" value="F:transmembrane transporter activity"/>
    <property type="evidence" value="ECO:0007669"/>
    <property type="project" value="InterPro"/>
</dbReference>
<evidence type="ECO:0000256" key="1">
    <source>
        <dbReference type="ARBA" id="ARBA00004162"/>
    </source>
</evidence>
<evidence type="ECO:0000256" key="4">
    <source>
        <dbReference type="ARBA" id="ARBA00022692"/>
    </source>
</evidence>
<dbReference type="PANTHER" id="PTHR30558">
    <property type="entry name" value="EXBD MEMBRANE COMPONENT OF PMF-DRIVEN MACROMOLECULE IMPORT SYSTEM"/>
    <property type="match status" value="1"/>
</dbReference>
<dbReference type="OrthoDB" id="952702at2"/>
<evidence type="ECO:0000256" key="5">
    <source>
        <dbReference type="ARBA" id="ARBA00022989"/>
    </source>
</evidence>
<evidence type="ECO:0000256" key="6">
    <source>
        <dbReference type="ARBA" id="ARBA00023136"/>
    </source>
</evidence>
<dbReference type="STRING" id="512763.DC20_06965"/>
<dbReference type="AlphaFoldDB" id="A0A0P0C1J4"/>
<dbReference type="PANTHER" id="PTHR30558:SF3">
    <property type="entry name" value="BIOPOLYMER TRANSPORT PROTEIN EXBD-RELATED"/>
    <property type="match status" value="1"/>
</dbReference>
<keyword evidence="6 9" id="KW-0472">Membrane</keyword>
<evidence type="ECO:0000313" key="11">
    <source>
        <dbReference type="Proteomes" id="UP000061382"/>
    </source>
</evidence>
<evidence type="ECO:0000256" key="8">
    <source>
        <dbReference type="SAM" id="MobiDB-lite"/>
    </source>
</evidence>
<feature type="transmembrane region" description="Helical" evidence="9">
    <location>
        <begin position="29"/>
        <end position="47"/>
    </location>
</feature>
<dbReference type="Pfam" id="PF02472">
    <property type="entry name" value="ExbD"/>
    <property type="match status" value="1"/>
</dbReference>
<evidence type="ECO:0000256" key="7">
    <source>
        <dbReference type="RuleBase" id="RU003879"/>
    </source>
</evidence>
<protein>
    <submittedName>
        <fullName evidence="10">Biopolymer transporter ExbD</fullName>
    </submittedName>
</protein>
<proteinExistence type="inferred from homology"/>
<keyword evidence="11" id="KW-1185">Reference proteome</keyword>
<evidence type="ECO:0000256" key="3">
    <source>
        <dbReference type="ARBA" id="ARBA00022475"/>
    </source>
</evidence>
<organism evidence="10 11">
    <name type="scientific">Rufibacter tibetensis</name>
    <dbReference type="NCBI Taxonomy" id="512763"/>
    <lineage>
        <taxon>Bacteria</taxon>
        <taxon>Pseudomonadati</taxon>
        <taxon>Bacteroidota</taxon>
        <taxon>Cytophagia</taxon>
        <taxon>Cytophagales</taxon>
        <taxon>Hymenobacteraceae</taxon>
        <taxon>Rufibacter</taxon>
    </lineage>
</organism>
<sequence>MAEIQQSGGDDGGKKRAKKGSTKVDMTPLVDLGFLLLTFFVMTTTLAKPQIMEINMPVKPKNQEEQSEIKASNAFTVLLGSDDRIFYYAGLHQPSQNIIPTLEETDWSAKGIRKVLLEKKSNPKLVVLIKADETSSYKNLVDILDEMSISGTQRYAIVELDNADATLLRNALKGGAQ</sequence>
<comment type="subcellular location">
    <subcellularLocation>
        <location evidence="1">Cell membrane</location>
        <topology evidence="1">Single-pass membrane protein</topology>
    </subcellularLocation>
    <subcellularLocation>
        <location evidence="7">Cell membrane</location>
        <topology evidence="7">Single-pass type II membrane protein</topology>
    </subcellularLocation>
</comment>
<reference evidence="10 11" key="1">
    <citation type="submission" date="2015-08" db="EMBL/GenBank/DDBJ databases">
        <title>Complete genome sequence of Rufibacter tibetensis strain 1351t, a radiation-resistant bacterium from tibet plateau.</title>
        <authorList>
            <person name="Dai J."/>
        </authorList>
    </citation>
    <scope>NUCLEOTIDE SEQUENCE [LARGE SCALE GENOMIC DNA]</scope>
    <source>
        <strain evidence="10 11">1351</strain>
    </source>
</reference>
<dbReference type="Proteomes" id="UP000061382">
    <property type="component" value="Chromosome"/>
</dbReference>
<dbReference type="PATRIC" id="fig|512763.3.peg.1540"/>
<dbReference type="GO" id="GO:0005886">
    <property type="term" value="C:plasma membrane"/>
    <property type="evidence" value="ECO:0007669"/>
    <property type="project" value="UniProtKB-SubCell"/>
</dbReference>
<feature type="region of interest" description="Disordered" evidence="8">
    <location>
        <begin position="1"/>
        <end position="20"/>
    </location>
</feature>
<keyword evidence="5 9" id="KW-1133">Transmembrane helix</keyword>
<keyword evidence="7" id="KW-0813">Transport</keyword>
<keyword evidence="3" id="KW-1003">Cell membrane</keyword>
<dbReference type="RefSeq" id="WP_062543168.1">
    <property type="nucleotide sequence ID" value="NZ_CP012643.1"/>
</dbReference>
<name>A0A0P0C1J4_9BACT</name>
<keyword evidence="4 7" id="KW-0812">Transmembrane</keyword>
<accession>A0A0P0C1J4</accession>
<dbReference type="KEGG" id="rti:DC20_06965"/>
<keyword evidence="7" id="KW-0653">Protein transport</keyword>
<dbReference type="InterPro" id="IPR003400">
    <property type="entry name" value="ExbD"/>
</dbReference>
<dbReference type="EMBL" id="CP012643">
    <property type="protein sequence ID" value="ALI98755.1"/>
    <property type="molecule type" value="Genomic_DNA"/>
</dbReference>